<reference evidence="6 7" key="1">
    <citation type="submission" date="2022-08" db="EMBL/GenBank/DDBJ databases">
        <authorList>
            <person name="Li F."/>
        </authorList>
    </citation>
    <scope>NUCLEOTIDE SEQUENCE [LARGE SCALE GENOMIC DNA]</scope>
    <source>
        <strain evidence="6 7">10F1B-8-1</strain>
    </source>
</reference>
<dbReference type="SMART" id="SM00062">
    <property type="entry name" value="PBPb"/>
    <property type="match status" value="1"/>
</dbReference>
<organism evidence="6 7">
    <name type="scientific">Protaetiibacter mangrovi</name>
    <dbReference type="NCBI Taxonomy" id="2970926"/>
    <lineage>
        <taxon>Bacteria</taxon>
        <taxon>Bacillati</taxon>
        <taxon>Actinomycetota</taxon>
        <taxon>Actinomycetes</taxon>
        <taxon>Micrococcales</taxon>
        <taxon>Microbacteriaceae</taxon>
        <taxon>Protaetiibacter</taxon>
    </lineage>
</organism>
<evidence type="ECO:0000256" key="3">
    <source>
        <dbReference type="ARBA" id="ARBA00022729"/>
    </source>
</evidence>
<dbReference type="InterPro" id="IPR015168">
    <property type="entry name" value="SsuA/THI5"/>
</dbReference>
<dbReference type="Gene3D" id="3.40.190.10">
    <property type="entry name" value="Periplasmic binding protein-like II"/>
    <property type="match status" value="2"/>
</dbReference>
<gene>
    <name evidence="6" type="ORF">NUH29_09760</name>
</gene>
<dbReference type="Pfam" id="PF09084">
    <property type="entry name" value="NMT1"/>
    <property type="match status" value="1"/>
</dbReference>
<dbReference type="RefSeq" id="WP_258798912.1">
    <property type="nucleotide sequence ID" value="NZ_JANTHX010000007.1"/>
</dbReference>
<dbReference type="InterPro" id="IPR001638">
    <property type="entry name" value="Solute-binding_3/MltF_N"/>
</dbReference>
<dbReference type="PANTHER" id="PTHR30024">
    <property type="entry name" value="ALIPHATIC SULFONATES-BINDING PROTEIN-RELATED"/>
    <property type="match status" value="1"/>
</dbReference>
<keyword evidence="3 4" id="KW-0732">Signal</keyword>
<dbReference type="Proteomes" id="UP001205337">
    <property type="component" value="Unassembled WGS sequence"/>
</dbReference>
<proteinExistence type="inferred from homology"/>
<evidence type="ECO:0000313" key="6">
    <source>
        <dbReference type="EMBL" id="MCS0499833.1"/>
    </source>
</evidence>
<feature type="signal peptide" evidence="4">
    <location>
        <begin position="1"/>
        <end position="21"/>
    </location>
</feature>
<comment type="similarity">
    <text evidence="2">Belongs to the bacterial solute-binding protein SsuA/TauA family.</text>
</comment>
<keyword evidence="7" id="KW-1185">Reference proteome</keyword>
<comment type="caution">
    <text evidence="6">The sequence shown here is derived from an EMBL/GenBank/DDBJ whole genome shotgun (WGS) entry which is preliminary data.</text>
</comment>
<dbReference type="SUPFAM" id="SSF53850">
    <property type="entry name" value="Periplasmic binding protein-like II"/>
    <property type="match status" value="1"/>
</dbReference>
<protein>
    <submittedName>
        <fullName evidence="6">ABC transporter substrate-binding protein</fullName>
    </submittedName>
</protein>
<feature type="domain" description="Solute-binding protein family 3/N-terminal" evidence="5">
    <location>
        <begin position="43"/>
        <end position="270"/>
    </location>
</feature>
<accession>A0ABT1ZGK1</accession>
<dbReference type="PANTHER" id="PTHR30024:SF47">
    <property type="entry name" value="TAURINE-BINDING PERIPLASMIC PROTEIN"/>
    <property type="match status" value="1"/>
</dbReference>
<dbReference type="EMBL" id="JANTHX010000007">
    <property type="protein sequence ID" value="MCS0499833.1"/>
    <property type="molecule type" value="Genomic_DNA"/>
</dbReference>
<evidence type="ECO:0000259" key="5">
    <source>
        <dbReference type="SMART" id="SM00062"/>
    </source>
</evidence>
<comment type="subcellular location">
    <subcellularLocation>
        <location evidence="1">Periplasm</location>
    </subcellularLocation>
</comment>
<evidence type="ECO:0000313" key="7">
    <source>
        <dbReference type="Proteomes" id="UP001205337"/>
    </source>
</evidence>
<sequence>MSTKRMFGVAAFGAAAILALTGCTDSGAPAPAESGDASGELIPITVGVIPIADTAPLYLAQSEGFFADAGLDVTIETAAGGAAIVPAVVAGDYQFGFSNTLSLMVAQSKDIDVKMVSAAVATTGDTSSDFGAIVVKGDSPIQTAADLSGKTVSSNTLGNINDTVTRSVVDAAGGDGASVNIVEVAFPDAVAAVENGQVDAAFVVEPFVSAALAAGDRVVSYAYADFDPSLDIAAYFALGSYVSDNPDIVEKFQTAMSQALEFAQKNPDAVRDIIGTYTKTDDATRAKIVLPMFPVEINEAAQKKLAEAAVTYGALSAEPDWDSLLP</sequence>
<feature type="chain" id="PRO_5046428428" evidence="4">
    <location>
        <begin position="22"/>
        <end position="326"/>
    </location>
</feature>
<evidence type="ECO:0000256" key="2">
    <source>
        <dbReference type="ARBA" id="ARBA00010742"/>
    </source>
</evidence>
<evidence type="ECO:0000256" key="4">
    <source>
        <dbReference type="SAM" id="SignalP"/>
    </source>
</evidence>
<evidence type="ECO:0000256" key="1">
    <source>
        <dbReference type="ARBA" id="ARBA00004418"/>
    </source>
</evidence>
<name>A0ABT1ZGK1_9MICO</name>
<dbReference type="PROSITE" id="PS51257">
    <property type="entry name" value="PROKAR_LIPOPROTEIN"/>
    <property type="match status" value="1"/>
</dbReference>